<evidence type="ECO:0000313" key="2">
    <source>
        <dbReference type="Proteomes" id="UP001189429"/>
    </source>
</evidence>
<reference evidence="1" key="1">
    <citation type="submission" date="2023-10" db="EMBL/GenBank/DDBJ databases">
        <authorList>
            <person name="Chen Y."/>
            <person name="Shah S."/>
            <person name="Dougan E. K."/>
            <person name="Thang M."/>
            <person name="Chan C."/>
        </authorList>
    </citation>
    <scope>NUCLEOTIDE SEQUENCE [LARGE SCALE GENOMIC DNA]</scope>
</reference>
<accession>A0ABN9T9C9</accession>
<proteinExistence type="predicted"/>
<name>A0ABN9T9C9_9DINO</name>
<gene>
    <name evidence="1" type="ORF">PCOR1329_LOCUS36784</name>
</gene>
<protein>
    <submittedName>
        <fullName evidence="1">Uncharacterized protein</fullName>
    </submittedName>
</protein>
<organism evidence="1 2">
    <name type="scientific">Prorocentrum cordatum</name>
    <dbReference type="NCBI Taxonomy" id="2364126"/>
    <lineage>
        <taxon>Eukaryota</taxon>
        <taxon>Sar</taxon>
        <taxon>Alveolata</taxon>
        <taxon>Dinophyceae</taxon>
        <taxon>Prorocentrales</taxon>
        <taxon>Prorocentraceae</taxon>
        <taxon>Prorocentrum</taxon>
    </lineage>
</organism>
<evidence type="ECO:0000313" key="1">
    <source>
        <dbReference type="EMBL" id="CAK0841622.1"/>
    </source>
</evidence>
<dbReference type="EMBL" id="CAUYUJ010014471">
    <property type="protein sequence ID" value="CAK0841622.1"/>
    <property type="molecule type" value="Genomic_DNA"/>
</dbReference>
<sequence>ADDRFRSLEADPQRLAATVQQGASGGRPRPILLDLDCADAAIWPPVLKSQMACPSEGTTSASDSWGTGAPRRLRVGQTAAVEGRWVCAWPTCFLNVCVCCARCTQLMQRGDDGDDLPRCPWCRGPNFSLAWSAWPLVSDQFVRWVRYCAASAENGPADCRAIGAALSASSATAGTPPKVYARIASPGSLLPDPQHARVLVAPGEGLTAADHDQRGMPSGSPRRIVIEALPPVAAMAARATESAFAAHQGSERGGPEFSAERPFFNAGGLTRFHPDDLLLRSRAARKKRVRGGCVASGIVSEANRAAVAVRHVLQLLAALAHFDIDRR</sequence>
<feature type="non-terminal residue" evidence="1">
    <location>
        <position position="1"/>
    </location>
</feature>
<feature type="non-terminal residue" evidence="1">
    <location>
        <position position="327"/>
    </location>
</feature>
<keyword evidence="2" id="KW-1185">Reference proteome</keyword>
<dbReference type="Proteomes" id="UP001189429">
    <property type="component" value="Unassembled WGS sequence"/>
</dbReference>
<comment type="caution">
    <text evidence="1">The sequence shown here is derived from an EMBL/GenBank/DDBJ whole genome shotgun (WGS) entry which is preliminary data.</text>
</comment>